<evidence type="ECO:0000256" key="8">
    <source>
        <dbReference type="ARBA" id="ARBA00023155"/>
    </source>
</evidence>
<dbReference type="SMART" id="SM00451">
    <property type="entry name" value="ZnF_U1"/>
    <property type="match status" value="7"/>
</dbReference>
<evidence type="ECO:0000256" key="5">
    <source>
        <dbReference type="ARBA" id="ARBA00022833"/>
    </source>
</evidence>
<feature type="domain" description="Homeobox" evidence="15">
    <location>
        <begin position="2366"/>
        <end position="2426"/>
    </location>
</feature>
<evidence type="ECO:0000256" key="3">
    <source>
        <dbReference type="ARBA" id="ARBA00022737"/>
    </source>
</evidence>
<dbReference type="OrthoDB" id="6417226at2759"/>
<dbReference type="InterPro" id="IPR009057">
    <property type="entry name" value="Homeodomain-like_sf"/>
</dbReference>
<feature type="region of interest" description="Disordered" evidence="14">
    <location>
        <begin position="535"/>
        <end position="566"/>
    </location>
</feature>
<dbReference type="Pfam" id="PF24056">
    <property type="entry name" value="zf-C2H2_ZFHX3"/>
    <property type="match status" value="1"/>
</dbReference>
<feature type="region of interest" description="Disordered" evidence="14">
    <location>
        <begin position="1138"/>
        <end position="1170"/>
    </location>
</feature>
<feature type="DNA-binding region" description="Homeobox" evidence="12">
    <location>
        <begin position="1801"/>
        <end position="1860"/>
    </location>
</feature>
<feature type="compositionally biased region" description="Basic and acidic residues" evidence="14">
    <location>
        <begin position="2590"/>
        <end position="2602"/>
    </location>
</feature>
<feature type="domain" description="C2H2-type" evidence="16">
    <location>
        <begin position="1044"/>
        <end position="1066"/>
    </location>
</feature>
<feature type="DNA-binding region" description="Homeobox" evidence="12">
    <location>
        <begin position="2641"/>
        <end position="2700"/>
    </location>
</feature>
<feature type="compositionally biased region" description="Basic and acidic residues" evidence="14">
    <location>
        <begin position="1646"/>
        <end position="1658"/>
    </location>
</feature>
<dbReference type="FunFam" id="1.10.10.60:FF:000080">
    <property type="entry name" value="Zinc finger homeobox protein 2"/>
    <property type="match status" value="1"/>
</dbReference>
<comment type="subcellular location">
    <subcellularLocation>
        <location evidence="1 12 13">Nucleus</location>
    </subcellularLocation>
</comment>
<feature type="region of interest" description="Disordered" evidence="14">
    <location>
        <begin position="945"/>
        <end position="964"/>
    </location>
</feature>
<accession>A0A6P7FM12</accession>
<feature type="region of interest" description="Disordered" evidence="14">
    <location>
        <begin position="2040"/>
        <end position="2065"/>
    </location>
</feature>
<keyword evidence="6" id="KW-0805">Transcription regulation</keyword>
<evidence type="ECO:0000256" key="6">
    <source>
        <dbReference type="ARBA" id="ARBA00023015"/>
    </source>
</evidence>
<evidence type="ECO:0000256" key="1">
    <source>
        <dbReference type="ARBA" id="ARBA00004123"/>
    </source>
</evidence>
<feature type="region of interest" description="Disordered" evidence="14">
    <location>
        <begin position="404"/>
        <end position="439"/>
    </location>
</feature>
<evidence type="ECO:0000256" key="10">
    <source>
        <dbReference type="ARBA" id="ARBA00023242"/>
    </source>
</evidence>
<evidence type="ECO:0000259" key="15">
    <source>
        <dbReference type="PROSITE" id="PS50071"/>
    </source>
</evidence>
<dbReference type="PROSITE" id="PS50071">
    <property type="entry name" value="HOMEOBOX_2"/>
    <property type="match status" value="4"/>
</dbReference>
<evidence type="ECO:0000256" key="7">
    <source>
        <dbReference type="ARBA" id="ARBA00023125"/>
    </source>
</evidence>
<keyword evidence="3" id="KW-0677">Repeat</keyword>
<feature type="compositionally biased region" description="Polar residues" evidence="14">
    <location>
        <begin position="904"/>
        <end position="934"/>
    </location>
</feature>
<evidence type="ECO:0000256" key="11">
    <source>
        <dbReference type="PROSITE-ProRule" id="PRU00042"/>
    </source>
</evidence>
<dbReference type="GO" id="GO:0008270">
    <property type="term" value="F:zinc ion binding"/>
    <property type="evidence" value="ECO:0007669"/>
    <property type="project" value="UniProtKB-KW"/>
</dbReference>
<feature type="region of interest" description="Disordered" evidence="14">
    <location>
        <begin position="1279"/>
        <end position="1317"/>
    </location>
</feature>
<feature type="compositionally biased region" description="Basic and acidic residues" evidence="14">
    <location>
        <begin position="1899"/>
        <end position="1910"/>
    </location>
</feature>
<feature type="region of interest" description="Disordered" evidence="14">
    <location>
        <begin position="1"/>
        <end position="56"/>
    </location>
</feature>
<feature type="domain" description="C2H2-type" evidence="16">
    <location>
        <begin position="859"/>
        <end position="887"/>
    </location>
</feature>
<feature type="region of interest" description="Disordered" evidence="14">
    <location>
        <begin position="3023"/>
        <end position="3054"/>
    </location>
</feature>
<feature type="compositionally biased region" description="Basic and acidic residues" evidence="14">
    <location>
        <begin position="2543"/>
        <end position="2554"/>
    </location>
</feature>
<feature type="region of interest" description="Disordered" evidence="14">
    <location>
        <begin position="2483"/>
        <end position="2510"/>
    </location>
</feature>
<organism evidence="17">
    <name type="scientific">Diabrotica virgifera virgifera</name>
    <name type="common">western corn rootworm</name>
    <dbReference type="NCBI Taxonomy" id="50390"/>
    <lineage>
        <taxon>Eukaryota</taxon>
        <taxon>Metazoa</taxon>
        <taxon>Ecdysozoa</taxon>
        <taxon>Arthropoda</taxon>
        <taxon>Hexapoda</taxon>
        <taxon>Insecta</taxon>
        <taxon>Pterygota</taxon>
        <taxon>Neoptera</taxon>
        <taxon>Endopterygota</taxon>
        <taxon>Coleoptera</taxon>
        <taxon>Polyphaga</taxon>
        <taxon>Cucujiformia</taxon>
        <taxon>Chrysomeloidea</taxon>
        <taxon>Chrysomelidae</taxon>
        <taxon>Galerucinae</taxon>
        <taxon>Diabroticina</taxon>
        <taxon>Diabroticites</taxon>
        <taxon>Diabrotica</taxon>
    </lineage>
</organism>
<feature type="domain" description="Homeobox" evidence="15">
    <location>
        <begin position="2060"/>
        <end position="2120"/>
    </location>
</feature>
<dbReference type="PROSITE" id="PS00028">
    <property type="entry name" value="ZINC_FINGER_C2H2_1"/>
    <property type="match status" value="12"/>
</dbReference>
<feature type="domain" description="Homeobox" evidence="15">
    <location>
        <begin position="2639"/>
        <end position="2699"/>
    </location>
</feature>
<dbReference type="InterPro" id="IPR051968">
    <property type="entry name" value="ZnFinger_Homeobox_TR"/>
</dbReference>
<feature type="compositionally biased region" description="Low complexity" evidence="14">
    <location>
        <begin position="1670"/>
        <end position="1688"/>
    </location>
</feature>
<feature type="region of interest" description="Disordered" evidence="14">
    <location>
        <begin position="1889"/>
        <end position="1910"/>
    </location>
</feature>
<feature type="compositionally biased region" description="Polar residues" evidence="14">
    <location>
        <begin position="214"/>
        <end position="226"/>
    </location>
</feature>
<feature type="domain" description="Homeobox" evidence="15">
    <location>
        <begin position="1799"/>
        <end position="1859"/>
    </location>
</feature>
<feature type="compositionally biased region" description="Polar residues" evidence="14">
    <location>
        <begin position="404"/>
        <end position="422"/>
    </location>
</feature>
<feature type="compositionally biased region" description="Basic and acidic residues" evidence="14">
    <location>
        <begin position="797"/>
        <end position="807"/>
    </location>
</feature>
<dbReference type="PROSITE" id="PS00027">
    <property type="entry name" value="HOMEOBOX_1"/>
    <property type="match status" value="2"/>
</dbReference>
<keyword evidence="5" id="KW-0862">Zinc</keyword>
<dbReference type="FunFam" id="3.30.160.60:FF:000768">
    <property type="entry name" value="zinc finger homeobox protein 3 isoform X2"/>
    <property type="match status" value="1"/>
</dbReference>
<feature type="domain" description="C2H2-type" evidence="16">
    <location>
        <begin position="1072"/>
        <end position="1100"/>
    </location>
</feature>
<evidence type="ECO:0000313" key="18">
    <source>
        <dbReference type="RefSeq" id="XP_028134029.1"/>
    </source>
</evidence>
<evidence type="ECO:0000256" key="2">
    <source>
        <dbReference type="ARBA" id="ARBA00022723"/>
    </source>
</evidence>
<dbReference type="FunFam" id="1.10.10.60:FF:000064">
    <property type="entry name" value="Zinc finger homeobox protein 4"/>
    <property type="match status" value="1"/>
</dbReference>
<keyword evidence="10 12" id="KW-0539">Nucleus</keyword>
<keyword evidence="4 11" id="KW-0863">Zinc-finger</keyword>
<dbReference type="InterPro" id="IPR003604">
    <property type="entry name" value="Matrin/U1-like-C_Znf_C2H2"/>
</dbReference>
<feature type="region of interest" description="Disordered" evidence="14">
    <location>
        <begin position="211"/>
        <end position="263"/>
    </location>
</feature>
<feature type="region of interest" description="Disordered" evidence="14">
    <location>
        <begin position="1618"/>
        <end position="1688"/>
    </location>
</feature>
<feature type="compositionally biased region" description="Polar residues" evidence="14">
    <location>
        <begin position="1153"/>
        <end position="1167"/>
    </location>
</feature>
<feature type="compositionally biased region" description="Polar residues" evidence="14">
    <location>
        <begin position="3023"/>
        <end position="3032"/>
    </location>
</feature>
<evidence type="ECO:0000256" key="9">
    <source>
        <dbReference type="ARBA" id="ARBA00023163"/>
    </source>
</evidence>
<reference evidence="17 18" key="1">
    <citation type="submission" date="2025-04" db="UniProtKB">
        <authorList>
            <consortium name="RefSeq"/>
        </authorList>
    </citation>
    <scope>IDENTIFICATION</scope>
    <source>
        <tissue evidence="17 18">Whole insect</tissue>
    </source>
</reference>
<dbReference type="RefSeq" id="XP_028134029.1">
    <property type="nucleotide sequence ID" value="XM_028278228.1"/>
</dbReference>
<dbReference type="InterPro" id="IPR001356">
    <property type="entry name" value="HD"/>
</dbReference>
<name>A0A6P7FM12_DIAVI</name>
<gene>
    <name evidence="17 18" type="primary">LOC114329196</name>
</gene>
<dbReference type="SUPFAM" id="SSF46689">
    <property type="entry name" value="Homeodomain-like"/>
    <property type="match status" value="4"/>
</dbReference>
<dbReference type="RefSeq" id="XP_028134028.1">
    <property type="nucleotide sequence ID" value="XM_028278227.1"/>
</dbReference>
<protein>
    <submittedName>
        <fullName evidence="17 18">Zinc finger homeobox protein 4 isoform X1</fullName>
    </submittedName>
</protein>
<feature type="domain" description="C2H2-type" evidence="16">
    <location>
        <begin position="1203"/>
        <end position="1232"/>
    </location>
</feature>
<keyword evidence="7 12" id="KW-0238">DNA-binding</keyword>
<evidence type="ECO:0000256" key="14">
    <source>
        <dbReference type="SAM" id="MobiDB-lite"/>
    </source>
</evidence>
<proteinExistence type="predicted"/>
<evidence type="ECO:0000256" key="12">
    <source>
        <dbReference type="PROSITE-ProRule" id="PRU00108"/>
    </source>
</evidence>
<feature type="compositionally biased region" description="Polar residues" evidence="14">
    <location>
        <begin position="245"/>
        <end position="258"/>
    </location>
</feature>
<evidence type="ECO:0000256" key="13">
    <source>
        <dbReference type="RuleBase" id="RU000682"/>
    </source>
</evidence>
<evidence type="ECO:0000256" key="4">
    <source>
        <dbReference type="ARBA" id="ARBA00022771"/>
    </source>
</evidence>
<feature type="compositionally biased region" description="Polar residues" evidence="14">
    <location>
        <begin position="2197"/>
        <end position="2234"/>
    </location>
</feature>
<evidence type="ECO:0000313" key="17">
    <source>
        <dbReference type="RefSeq" id="XP_028134028.1"/>
    </source>
</evidence>
<feature type="compositionally biased region" description="Polar residues" evidence="14">
    <location>
        <begin position="1295"/>
        <end position="1310"/>
    </location>
</feature>
<feature type="compositionally biased region" description="Polar residues" evidence="14">
    <location>
        <begin position="2778"/>
        <end position="2789"/>
    </location>
</feature>
<feature type="region of interest" description="Disordered" evidence="14">
    <location>
        <begin position="770"/>
        <end position="827"/>
    </location>
</feature>
<dbReference type="GO" id="GO:0005634">
    <property type="term" value="C:nucleus"/>
    <property type="evidence" value="ECO:0007669"/>
    <property type="project" value="UniProtKB-SubCell"/>
</dbReference>
<dbReference type="Pfam" id="PF00046">
    <property type="entry name" value="Homeodomain"/>
    <property type="match status" value="4"/>
</dbReference>
<keyword evidence="8 12" id="KW-0371">Homeobox</keyword>
<feature type="region of interest" description="Disordered" evidence="14">
    <location>
        <begin position="1442"/>
        <end position="1463"/>
    </location>
</feature>
<feature type="domain" description="C2H2-type" evidence="16">
    <location>
        <begin position="1559"/>
        <end position="1587"/>
    </location>
</feature>
<feature type="compositionally biased region" description="Pro residues" evidence="14">
    <location>
        <begin position="33"/>
        <end position="51"/>
    </location>
</feature>
<feature type="domain" description="C2H2-type" evidence="16">
    <location>
        <begin position="1247"/>
        <end position="1278"/>
    </location>
</feature>
<feature type="region of interest" description="Disordered" evidence="14">
    <location>
        <begin position="2193"/>
        <end position="2261"/>
    </location>
</feature>
<dbReference type="InterPro" id="IPR013087">
    <property type="entry name" value="Znf_C2H2_type"/>
</dbReference>
<dbReference type="Pfam" id="PF00096">
    <property type="entry name" value="zf-C2H2"/>
    <property type="match status" value="1"/>
</dbReference>
<dbReference type="PANTHER" id="PTHR45891">
    <property type="entry name" value="ZINC FINGER HOMEOBOX PROTEIN"/>
    <property type="match status" value="1"/>
</dbReference>
<dbReference type="Gene3D" id="3.30.160.60">
    <property type="entry name" value="Classic Zinc Finger"/>
    <property type="match status" value="6"/>
</dbReference>
<dbReference type="GO" id="GO:0000981">
    <property type="term" value="F:DNA-binding transcription factor activity, RNA polymerase II-specific"/>
    <property type="evidence" value="ECO:0007669"/>
    <property type="project" value="InterPro"/>
</dbReference>
<dbReference type="Gene3D" id="1.10.10.60">
    <property type="entry name" value="Homeodomain-like"/>
    <property type="match status" value="4"/>
</dbReference>
<dbReference type="InterPro" id="IPR017970">
    <property type="entry name" value="Homeobox_CS"/>
</dbReference>
<feature type="domain" description="C2H2-type" evidence="16">
    <location>
        <begin position="376"/>
        <end position="405"/>
    </location>
</feature>
<feature type="region of interest" description="Disordered" evidence="14">
    <location>
        <begin position="2769"/>
        <end position="2789"/>
    </location>
</feature>
<feature type="region of interest" description="Disordered" evidence="14">
    <location>
        <begin position="1955"/>
        <end position="1974"/>
    </location>
</feature>
<dbReference type="InterPro" id="IPR036236">
    <property type="entry name" value="Znf_C2H2_sf"/>
</dbReference>
<dbReference type="FunFam" id="3.30.160.60:FF:000081">
    <property type="entry name" value="Zinc finger homeobox protein 4"/>
    <property type="match status" value="1"/>
</dbReference>
<dbReference type="PROSITE" id="PS50157">
    <property type="entry name" value="ZINC_FINGER_C2H2_2"/>
    <property type="match status" value="10"/>
</dbReference>
<feature type="region of interest" description="Disordered" evidence="14">
    <location>
        <begin position="2575"/>
        <end position="2643"/>
    </location>
</feature>
<feature type="region of interest" description="Disordered" evidence="14">
    <location>
        <begin position="904"/>
        <end position="940"/>
    </location>
</feature>
<feature type="compositionally biased region" description="Basic and acidic residues" evidence="14">
    <location>
        <begin position="1138"/>
        <end position="1152"/>
    </location>
</feature>
<dbReference type="PANTHER" id="PTHR45891:SF3">
    <property type="entry name" value="ZINC FINGER PROTEIN 2"/>
    <property type="match status" value="1"/>
</dbReference>
<feature type="compositionally biased region" description="Polar residues" evidence="14">
    <location>
        <begin position="2483"/>
        <end position="2502"/>
    </location>
</feature>
<feature type="DNA-binding region" description="Homeobox" evidence="12">
    <location>
        <begin position="2062"/>
        <end position="2121"/>
    </location>
</feature>
<feature type="DNA-binding region" description="Homeobox" evidence="12">
    <location>
        <begin position="2368"/>
        <end position="2427"/>
    </location>
</feature>
<sequence length="3054" mass="339793">MPTLSAAPEQSSGGRTDRQNSHSNAMSPEQEASPPPAAPGASPPPPPPTRLPTPVMSQEDINTSDVEQFAGKIVYNPDGSAYIIEDSESDSETHIEQTNIPEIVPPLQAVYVSRLLRQPARPTDLPAVHSYRVIALRDARPPRPASVPVKPILMCFVCKLSFGFARSFANHAQSEHGVTLKENEREVLAADCSAILQCVGADKRPMVSLLEPLGSSSHENHNSNQMVPVHPVQSRNEGPPPMSETPPSCNTSRNTPGKSPSPPFVAPPAFMTGTTIGVCPEHLQGRPSGVECARCEMILASGRLGPAGLANVHSRNSCKTLKCPKCNWHYKYQETLEIHMKEKHPEAETSCIYCIAGQPHPRLARGETYTCGYKPYRCEVCNYSTTTKGNLSIHMQSDKHLNNMQELQNGGGPNTETRQSSPKAPPLHHSPVSSGHKPKPSFRCDVCNYETNVARNLRIHMTSEKHTHNMLVLQQNVKHMQTLSALHHQQHPQQHMESLYGIYPGLGDKPEAALADMAYNQALLIQMMTGGQLPGHAGPADMSAHSDLGLNPETMEPPPEPADPDPDKTYQCCVCNIFQSDSLEELGRHLALDRTRLREQEILAVVAGHYVCKLCTYKTNLKANFQLHCKTDKHLQRLQHVNHVKEGGPRNEWKLKYASAPGGVQIRCNACDYYTNSAHKLQLHAAAGRHDAGVALMKHLVERCSNLNHNQSKVYHCSLCGFSATTRLPLLQHVRSLKHLHMEQLHQLQRRSEGKDNSPEIGEVFHVVAGPVEQTQQRQQTPERRDSINLELSQIEASREQVKSEPREENDEANNSESGNSQHMCPFCDYSSDSEMRIQAHILAQHGTNNTSMPEQPPLHCPLCQDVFKDRLLLERHVMQIHSVNSEGLQRLLMLVDQSHWLNQTSRTPTPNNSINQSQTTPNQIVSPNSVSSKESNKFEKTDISQIDVDLLSPNSDDNTESESERCGTCFRTFRNIDELCYHQNETGHLEIKQTPSGPGYLCWKKGCNHFFPTAHTLQMHFKEVHAKNSIANMSVSEKHVYKYRCNQCSLAFKTLEKLQLHSQYHMIRDATKCVLCGRSFRSLVALHKHVESVHSELTDDELNAYKQSLMNNPLLLAGLQGQVLDSSTNDILKKESLRTEDDSAECDESKELNSSQSVDDINQNDGENSDDSIIYKDQQFLEDYLNSQAIAEDSYNDPNRKYKCHRCKVAFTRQSYLTAHNKTLLHRKGEKLSYPMEKYLDPNRPYKCDVCKESFTQKNILLVHYNSVSHLHKLKRAMQEQQNNNNNPPVSPVMSGTQPQNLTLTPKSTSSEEDDKKRYRCNICKVAYTQGSTLDIHMRSVLHQTRASKLQDLALSGQIDLSKPLIEQPEAMQSPKQSSPAPGSGDKQPSPTPPSPGLSGSQGMMSCSKCGALFGSQDQLSAHQQLYCMFATPMAIFQGAHEPSQAKSPPPSDNPEGGIKVNIIPKKSGSHMYKHLLESFGFDLVMQYNESHQRRQRQQQREAEENAAAANVVLQSSPPPVQTVPQEPPSETVPVAAEGAETKAEEDIETNLPEVSKSTCQHCNKEFSSVWVLKSHCEEVHKDLVPLEFLEKYAQQFKTEYEKKTVVVTAATSSTLNTVPTVSTPGPTPPSSSTAVTSSPTENSTPEKADESKETLHAKLNLQTPPEPTSTAPSTPTSSTTPASSTDSIPANIQAMIAQSMAQNPVALAQQMSEMQAALNVMQLQQLNFNPMMQMMGMGLPLGLNALAAMNLQPPLVPLMMPPPPFDPISQFGPQDQQSMMAKQQAMMQQQAVVSAAANQKRARTRITDDQLKILRAHFDINNSPSEDQIHEMASQSGLPPKVIKHWFRNTLFKERQRNKDSPYNFNNPPSTTLNLEEYEKTGEAKVMPLNSSGSSIEENKSKESPKLSQEIKHELKEEPVDDFPKLNEEKIQEPIDEKPNIFNLPVNLQQAQSPATSIASSDNQSVSQPSTPNNLTLTSIIASQLGDTLTTSTPTMNMASLSSHHGLTSPMLPPPKLNQQNFPNPNNLQGMLPLTPNRCLSPSRDYSNPGSQGSGGSTGKRANRTRFTDYQIKVLQEFFENNAYPKDDDLEYLSKLLNLSPRVIVVWFQNARQKARKVYENQPAVEPAPGIDEAGANRFQRTPGLNYQCKKCLLVFQRYYELIRHQKTHCFKEEDAKRSAQAQAAAAQIAAVLSSEDSNSSTTVEQSQQHQMPPQSGLPTLPQPNLTQSPNHPTAPTTPTPSQGNYPPTSPSPSESKESTFQCDKCNLVFPRFELWREHQLVHLMNPNLFPSYPPDSPFGILQQHAQLQQLNANLGDMNKQPNNVGNIPQQNLQHPLINMLNNVAGQKRKVDEFDAESDTSDQPKDKRLRTTILPEQLDYLYQKYQVESNPSRKMLENIAREVGLKKRVVQVWFQNTRARERKGQFRAHAQVINKRCPFCPALFKVKSALESHLTTKHADQCARGEINIDALPDEEISLESAPSLSSGGENKNQPPNSNMVPPLFPSLHPDMENSIKKYYEESMKRYISELQAHAAASNGDKSEIKSEKPEGVEIPLDLSKPVDLSRPMKVSMDHERNVCDPGPLTDLSERSLCDERSDSMSETTEYYDDESNPTSPASSTQSNTQKQMNSSGGSQGGNKRYRTQMSSVQVKAMKILFNDYKTPTMAECENLGREIGLPKRVVQVWFQNARAKEKKGKLALQKALGQNEGETNAMPDDCKYCNFKYSHKYSVQDHIFTKSHIANVKMHLENQHKDVGPENEFTVPSIPGASGAVSADSTTNPQQNVNNNSHYQLLQMSGVQMGNMAKGEQEENQENLFQQFYQLGNNANYGVQNQYVHHAMFGANGGAGGLLLDTGSGPSFLPLPAPVLEQVAAGNSEPGVTTLKLPDTFQRPHDYAVRDIDVEVCFVCKKCRLAFPGESPLLTHQRQCYKGNQENRGAFRIVQTGYECKTCNNERFKSFLDLKKHCETESHFKASTCGNNKIGSLLPPPSESPLSHEMEDVVNQITLLAARAAQESPQIIDSNSNTFCQPSDPKRRFLSPNDVAQPLTTGH</sequence>
<feature type="region of interest" description="Disordered" evidence="14">
    <location>
        <begin position="2539"/>
        <end position="2563"/>
    </location>
</feature>
<feature type="domain" description="C2H2-type" evidence="16">
    <location>
        <begin position="1320"/>
        <end position="1349"/>
    </location>
</feature>
<feature type="region of interest" description="Disordered" evidence="14">
    <location>
        <begin position="1369"/>
        <end position="1403"/>
    </location>
</feature>
<feature type="compositionally biased region" description="Polar residues" evidence="14">
    <location>
        <begin position="2615"/>
        <end position="2632"/>
    </location>
</feature>
<feature type="domain" description="C2H2-type" evidence="16">
    <location>
        <begin position="2909"/>
        <end position="2937"/>
    </location>
</feature>
<dbReference type="GO" id="GO:0000978">
    <property type="term" value="F:RNA polymerase II cis-regulatory region sequence-specific DNA binding"/>
    <property type="evidence" value="ECO:0007669"/>
    <property type="project" value="TreeGrafter"/>
</dbReference>
<feature type="domain" description="C2H2-type" evidence="16">
    <location>
        <begin position="2149"/>
        <end position="2176"/>
    </location>
</feature>
<dbReference type="CDD" id="cd00086">
    <property type="entry name" value="homeodomain"/>
    <property type="match status" value="4"/>
</dbReference>
<keyword evidence="2" id="KW-0479">Metal-binding</keyword>
<keyword evidence="9" id="KW-0804">Transcription</keyword>
<dbReference type="SUPFAM" id="SSF57667">
    <property type="entry name" value="beta-beta-alpha zinc fingers"/>
    <property type="match status" value="5"/>
</dbReference>
<feature type="compositionally biased region" description="Polar residues" evidence="14">
    <location>
        <begin position="2040"/>
        <end position="2053"/>
    </location>
</feature>
<dbReference type="SMART" id="SM00389">
    <property type="entry name" value="HOX"/>
    <property type="match status" value="4"/>
</dbReference>
<feature type="compositionally biased region" description="Low complexity" evidence="14">
    <location>
        <begin position="1618"/>
        <end position="1642"/>
    </location>
</feature>
<dbReference type="SMART" id="SM00355">
    <property type="entry name" value="ZnF_C2H2"/>
    <property type="match status" value="24"/>
</dbReference>
<evidence type="ECO:0000259" key="16">
    <source>
        <dbReference type="PROSITE" id="PS50157"/>
    </source>
</evidence>